<dbReference type="AlphaFoldDB" id="A0A3S0GL72"/>
<dbReference type="GeneID" id="99705836"/>
<dbReference type="Pfam" id="PF00563">
    <property type="entry name" value="EAL"/>
    <property type="match status" value="1"/>
</dbReference>
<dbReference type="InterPro" id="IPR050706">
    <property type="entry name" value="Cyclic-di-GMP_PDE-like"/>
</dbReference>
<dbReference type="Gene3D" id="1.10.10.10">
    <property type="entry name" value="Winged helix-like DNA-binding domain superfamily/Winged helix DNA-binding domain"/>
    <property type="match status" value="1"/>
</dbReference>
<dbReference type="GO" id="GO:0006355">
    <property type="term" value="P:regulation of DNA-templated transcription"/>
    <property type="evidence" value="ECO:0007669"/>
    <property type="project" value="InterPro"/>
</dbReference>
<proteinExistence type="predicted"/>
<keyword evidence="1" id="KW-0238">DNA-binding</keyword>
<dbReference type="RefSeq" id="WP_022648068.1">
    <property type="nucleotide sequence ID" value="NZ_AP025764.1"/>
</dbReference>
<evidence type="ECO:0000313" key="3">
    <source>
        <dbReference type="Proteomes" id="UP000244004"/>
    </source>
</evidence>
<comment type="caution">
    <text evidence="2">The sequence shown here is derived from an EMBL/GenBank/DDBJ whole genome shotgun (WGS) entry which is preliminary data.</text>
</comment>
<dbReference type="InterPro" id="IPR000792">
    <property type="entry name" value="Tscrpt_reg_LuxR_C"/>
</dbReference>
<dbReference type="InterPro" id="IPR016032">
    <property type="entry name" value="Sig_transdc_resp-reg_C-effctor"/>
</dbReference>
<dbReference type="SMART" id="SM00052">
    <property type="entry name" value="EAL"/>
    <property type="match status" value="1"/>
</dbReference>
<evidence type="ECO:0000313" key="2">
    <source>
        <dbReference type="EMBL" id="PTX88484.1"/>
    </source>
</evidence>
<dbReference type="PROSITE" id="PS50883">
    <property type="entry name" value="EAL"/>
    <property type="match status" value="1"/>
</dbReference>
<dbReference type="SUPFAM" id="SSF46894">
    <property type="entry name" value="C-terminal effector domain of the bipartite response regulators"/>
    <property type="match status" value="1"/>
</dbReference>
<dbReference type="EMBL" id="PNXT01000001">
    <property type="protein sequence ID" value="PTX88484.1"/>
    <property type="molecule type" value="Genomic_DNA"/>
</dbReference>
<sequence length="485" mass="55145">MSQNLPSVQGTCYKQRFVISACGFTFEGYSLLLKSRGVHATRLHFEEDEICSVDVEKMMENQSPEVSVFLGRDVATFLESLKRLVSVLNALPVICRVTLYGALPERWLNATLRSLVNNTKKLSTIRVENITEIMGFVKNETGERAGPSRLLRNVPDKEGKENLHGLTHRELTVLLNFYRGISIKEQSKRLGLSDKTIYTHRKVGLGKLYIIRVWFSDSRVFRDEVCAVKNKTKVFSETEIDILQALHKREIFAAYQIITDSDKKGVGFEILLRWHKKGEILKPTYFLGGVKNSEIWLKLTALVIHAAVSGINKYNGKYYFSVNIPPQLASGNALPGMAKKAVEMLLKPQWAGKLVFEVAETIDVTKDKNIPETLQRLRAEGCRLFLDDCFSKYHAMLPIRLINVDGLKLDRDIVEHFVANDKDYSIIKAIQVYSDMTGTECVAEGVDSEEKFEKLVALGVKRFQGYYLSRAVKEEELDRMVRLFS</sequence>
<dbReference type="PANTHER" id="PTHR33121">
    <property type="entry name" value="CYCLIC DI-GMP PHOSPHODIESTERASE PDEF"/>
    <property type="match status" value="1"/>
</dbReference>
<organism evidence="2 3">
    <name type="scientific">Enterobacter hormaechei</name>
    <dbReference type="NCBI Taxonomy" id="158836"/>
    <lineage>
        <taxon>Bacteria</taxon>
        <taxon>Pseudomonadati</taxon>
        <taxon>Pseudomonadota</taxon>
        <taxon>Gammaproteobacteria</taxon>
        <taxon>Enterobacterales</taxon>
        <taxon>Enterobacteriaceae</taxon>
        <taxon>Enterobacter</taxon>
        <taxon>Enterobacter cloacae complex</taxon>
    </lineage>
</organism>
<dbReference type="Proteomes" id="UP000244004">
    <property type="component" value="Unassembled WGS sequence"/>
</dbReference>
<dbReference type="GO" id="GO:0071111">
    <property type="term" value="F:cyclic-guanylate-specific phosphodiesterase activity"/>
    <property type="evidence" value="ECO:0007669"/>
    <property type="project" value="InterPro"/>
</dbReference>
<dbReference type="InterPro" id="IPR035919">
    <property type="entry name" value="EAL_sf"/>
</dbReference>
<name>A0A3S0GL72_9ENTR</name>
<dbReference type="SUPFAM" id="SSF141868">
    <property type="entry name" value="EAL domain-like"/>
    <property type="match status" value="1"/>
</dbReference>
<dbReference type="Pfam" id="PF00196">
    <property type="entry name" value="GerE"/>
    <property type="match status" value="1"/>
</dbReference>
<reference evidence="2 3" key="1">
    <citation type="submission" date="2018-01" db="EMBL/GenBank/DDBJ databases">
        <title>Geographic spread and resistance mechanisms of dominant carbapenem-resistant Enterobacter cloacae complex clones ST171 and ST78.</title>
        <authorList>
            <person name="Gomez-Simmonds A."/>
            <person name="Annavajhala M.K."/>
            <person name="Wang Z."/>
            <person name="Macesic N."/>
            <person name="Hu Y."/>
            <person name="Giddins M.J."/>
            <person name="O'Malley A."/>
            <person name="Toussaint N.C."/>
            <person name="Whittier S."/>
            <person name="Torres V.J."/>
            <person name="Uhlemann A.-C."/>
        </authorList>
    </citation>
    <scope>NUCLEOTIDE SEQUENCE [LARGE SCALE GENOMIC DNA]</scope>
    <source>
        <strain evidence="2 3">78</strain>
    </source>
</reference>
<dbReference type="InterPro" id="IPR001633">
    <property type="entry name" value="EAL_dom"/>
</dbReference>
<dbReference type="CDD" id="cd01948">
    <property type="entry name" value="EAL"/>
    <property type="match status" value="1"/>
</dbReference>
<dbReference type="GO" id="GO:0003677">
    <property type="term" value="F:DNA binding"/>
    <property type="evidence" value="ECO:0007669"/>
    <property type="project" value="UniProtKB-KW"/>
</dbReference>
<dbReference type="PANTHER" id="PTHR33121:SF70">
    <property type="entry name" value="SIGNALING PROTEIN YKOW"/>
    <property type="match status" value="1"/>
</dbReference>
<evidence type="ECO:0000256" key="1">
    <source>
        <dbReference type="ARBA" id="ARBA00023125"/>
    </source>
</evidence>
<gene>
    <name evidence="2" type="ORF">C1O12_08820</name>
</gene>
<dbReference type="Gene3D" id="3.20.20.450">
    <property type="entry name" value="EAL domain"/>
    <property type="match status" value="1"/>
</dbReference>
<dbReference type="InterPro" id="IPR036388">
    <property type="entry name" value="WH-like_DNA-bd_sf"/>
</dbReference>
<protein>
    <submittedName>
        <fullName evidence="2">Diguanylate phosphodiesterase</fullName>
    </submittedName>
</protein>
<accession>A0A3S0GL72</accession>